<gene>
    <name evidence="2" type="ORF">D0Z07_8780</name>
</gene>
<evidence type="ECO:0000256" key="1">
    <source>
        <dbReference type="SAM" id="MobiDB-lite"/>
    </source>
</evidence>
<dbReference type="EMBL" id="VNKQ01000018">
    <property type="protein sequence ID" value="KAG0645706.1"/>
    <property type="molecule type" value="Genomic_DNA"/>
</dbReference>
<feature type="compositionally biased region" description="Basic and acidic residues" evidence="1">
    <location>
        <begin position="28"/>
        <end position="44"/>
    </location>
</feature>
<feature type="region of interest" description="Disordered" evidence="1">
    <location>
        <begin position="21"/>
        <end position="50"/>
    </location>
</feature>
<comment type="caution">
    <text evidence="2">The sequence shown here is derived from an EMBL/GenBank/DDBJ whole genome shotgun (WGS) entry which is preliminary data.</text>
</comment>
<sequence>MASHSTQDGIWNGIELAASDADQSSADRFVREGQLEKERRERDRKARRKKLGAEVSKRLDRKKLPDLPESYIYPTFVRLREFINLVENWMTKFGTSVAACTEKDLDDQSLVSVFGGEISQRPAIDVGIWKVGEEEEWMGRSSGGGIDDSQRLPTIESINCKYNDPLGGPHFDIGISDRVAELAPKPAAIDHLQLFERDLDLSL</sequence>
<accession>A0A9P6SPQ3</accession>
<evidence type="ECO:0000313" key="3">
    <source>
        <dbReference type="Proteomes" id="UP000785200"/>
    </source>
</evidence>
<dbReference type="Proteomes" id="UP000785200">
    <property type="component" value="Unassembled WGS sequence"/>
</dbReference>
<reference evidence="2" key="1">
    <citation type="submission" date="2019-07" db="EMBL/GenBank/DDBJ databases">
        <title>Hyphodiscus hymeniophilus genome sequencing and assembly.</title>
        <authorList>
            <person name="Kramer G."/>
            <person name="Nodwell J."/>
        </authorList>
    </citation>
    <scope>NUCLEOTIDE SEQUENCE</scope>
    <source>
        <strain evidence="2">ATCC 34498</strain>
    </source>
</reference>
<name>A0A9P6SPQ3_9HELO</name>
<proteinExistence type="predicted"/>
<keyword evidence="3" id="KW-1185">Reference proteome</keyword>
<evidence type="ECO:0000313" key="2">
    <source>
        <dbReference type="EMBL" id="KAG0645706.1"/>
    </source>
</evidence>
<organism evidence="2 3">
    <name type="scientific">Hyphodiscus hymeniophilus</name>
    <dbReference type="NCBI Taxonomy" id="353542"/>
    <lineage>
        <taxon>Eukaryota</taxon>
        <taxon>Fungi</taxon>
        <taxon>Dikarya</taxon>
        <taxon>Ascomycota</taxon>
        <taxon>Pezizomycotina</taxon>
        <taxon>Leotiomycetes</taxon>
        <taxon>Helotiales</taxon>
        <taxon>Hyphodiscaceae</taxon>
        <taxon>Hyphodiscus</taxon>
    </lineage>
</organism>
<dbReference type="AlphaFoldDB" id="A0A9P6SPQ3"/>
<protein>
    <submittedName>
        <fullName evidence="2">Uncharacterized protein</fullName>
    </submittedName>
</protein>